<gene>
    <name evidence="1" type="ORF">HAX54_018208</name>
</gene>
<protein>
    <submittedName>
        <fullName evidence="1">Uncharacterized protein</fullName>
    </submittedName>
</protein>
<reference evidence="1 2" key="1">
    <citation type="journal article" date="2021" name="BMC Genomics">
        <title>Datura genome reveals duplications of psychoactive alkaloid biosynthetic genes and high mutation rate following tissue culture.</title>
        <authorList>
            <person name="Rajewski A."/>
            <person name="Carter-House D."/>
            <person name="Stajich J."/>
            <person name="Litt A."/>
        </authorList>
    </citation>
    <scope>NUCLEOTIDE SEQUENCE [LARGE SCALE GENOMIC DNA]</scope>
    <source>
        <strain evidence="1">AR-01</strain>
    </source>
</reference>
<keyword evidence="2" id="KW-1185">Reference proteome</keyword>
<evidence type="ECO:0000313" key="1">
    <source>
        <dbReference type="EMBL" id="MCD9559880.1"/>
    </source>
</evidence>
<proteinExistence type="predicted"/>
<evidence type="ECO:0000313" key="2">
    <source>
        <dbReference type="Proteomes" id="UP000823775"/>
    </source>
</evidence>
<dbReference type="Proteomes" id="UP000823775">
    <property type="component" value="Unassembled WGS sequence"/>
</dbReference>
<feature type="non-terminal residue" evidence="1">
    <location>
        <position position="1"/>
    </location>
</feature>
<sequence>DFGLIEDLMDRRSHEGPSLVPLEGDCGRLHWFRVTTQMTNHQECDSPLWVPSGCLVVEILPDSQGKFCNLPCY</sequence>
<name>A0ABS8UP51_DATST</name>
<comment type="caution">
    <text evidence="1">The sequence shown here is derived from an EMBL/GenBank/DDBJ whole genome shotgun (WGS) entry which is preliminary data.</text>
</comment>
<organism evidence="1 2">
    <name type="scientific">Datura stramonium</name>
    <name type="common">Jimsonweed</name>
    <name type="synonym">Common thornapple</name>
    <dbReference type="NCBI Taxonomy" id="4076"/>
    <lineage>
        <taxon>Eukaryota</taxon>
        <taxon>Viridiplantae</taxon>
        <taxon>Streptophyta</taxon>
        <taxon>Embryophyta</taxon>
        <taxon>Tracheophyta</taxon>
        <taxon>Spermatophyta</taxon>
        <taxon>Magnoliopsida</taxon>
        <taxon>eudicotyledons</taxon>
        <taxon>Gunneridae</taxon>
        <taxon>Pentapetalae</taxon>
        <taxon>asterids</taxon>
        <taxon>lamiids</taxon>
        <taxon>Solanales</taxon>
        <taxon>Solanaceae</taxon>
        <taxon>Solanoideae</taxon>
        <taxon>Datureae</taxon>
        <taxon>Datura</taxon>
    </lineage>
</organism>
<accession>A0ABS8UP51</accession>
<dbReference type="EMBL" id="JACEIK010002237">
    <property type="protein sequence ID" value="MCD9559880.1"/>
    <property type="molecule type" value="Genomic_DNA"/>
</dbReference>